<comment type="caution">
    <text evidence="2">The sequence shown here is derived from an EMBL/GenBank/DDBJ whole genome shotgun (WGS) entry which is preliminary data.</text>
</comment>
<feature type="region of interest" description="Disordered" evidence="1">
    <location>
        <begin position="324"/>
        <end position="367"/>
    </location>
</feature>
<evidence type="ECO:0000313" key="2">
    <source>
        <dbReference type="EMBL" id="KAK3895462.1"/>
    </source>
</evidence>
<feature type="compositionally biased region" description="Polar residues" evidence="1">
    <location>
        <begin position="48"/>
        <end position="68"/>
    </location>
</feature>
<dbReference type="AlphaFoldDB" id="A0AAE1L542"/>
<dbReference type="EMBL" id="JAWQEG010000040">
    <property type="protein sequence ID" value="KAK3895462.1"/>
    <property type="molecule type" value="Genomic_DNA"/>
</dbReference>
<protein>
    <submittedName>
        <fullName evidence="2">Uncharacterized protein</fullName>
    </submittedName>
</protein>
<name>A0AAE1L542_PETCI</name>
<proteinExistence type="predicted"/>
<dbReference type="Proteomes" id="UP001286313">
    <property type="component" value="Unassembled WGS sequence"/>
</dbReference>
<feature type="region of interest" description="Disordered" evidence="1">
    <location>
        <begin position="132"/>
        <end position="153"/>
    </location>
</feature>
<keyword evidence="3" id="KW-1185">Reference proteome</keyword>
<evidence type="ECO:0000256" key="1">
    <source>
        <dbReference type="SAM" id="MobiDB-lite"/>
    </source>
</evidence>
<accession>A0AAE1L542</accession>
<gene>
    <name evidence="2" type="ORF">Pcinc_000804</name>
</gene>
<feature type="region of interest" description="Disordered" evidence="1">
    <location>
        <begin position="33"/>
        <end position="85"/>
    </location>
</feature>
<organism evidence="2 3">
    <name type="scientific">Petrolisthes cinctipes</name>
    <name type="common">Flat porcelain crab</name>
    <dbReference type="NCBI Taxonomy" id="88211"/>
    <lineage>
        <taxon>Eukaryota</taxon>
        <taxon>Metazoa</taxon>
        <taxon>Ecdysozoa</taxon>
        <taxon>Arthropoda</taxon>
        <taxon>Crustacea</taxon>
        <taxon>Multicrustacea</taxon>
        <taxon>Malacostraca</taxon>
        <taxon>Eumalacostraca</taxon>
        <taxon>Eucarida</taxon>
        <taxon>Decapoda</taxon>
        <taxon>Pleocyemata</taxon>
        <taxon>Anomura</taxon>
        <taxon>Galatheoidea</taxon>
        <taxon>Porcellanidae</taxon>
        <taxon>Petrolisthes</taxon>
    </lineage>
</organism>
<dbReference type="PANTHER" id="PTHR46888">
    <property type="entry name" value="ZINC KNUCKLE DOMAINCONTAINING PROTEIN-RELATED"/>
    <property type="match status" value="1"/>
</dbReference>
<evidence type="ECO:0000313" key="3">
    <source>
        <dbReference type="Proteomes" id="UP001286313"/>
    </source>
</evidence>
<dbReference type="PANTHER" id="PTHR46888:SF13">
    <property type="entry name" value="RIBONUCLEASE H"/>
    <property type="match status" value="1"/>
</dbReference>
<reference evidence="2" key="1">
    <citation type="submission" date="2023-10" db="EMBL/GenBank/DDBJ databases">
        <title>Genome assemblies of two species of porcelain crab, Petrolisthes cinctipes and Petrolisthes manimaculis (Anomura: Porcellanidae).</title>
        <authorList>
            <person name="Angst P."/>
        </authorList>
    </citation>
    <scope>NUCLEOTIDE SEQUENCE</scope>
    <source>
        <strain evidence="2">PB745_01</strain>
        <tissue evidence="2">Gill</tissue>
    </source>
</reference>
<feature type="compositionally biased region" description="Polar residues" evidence="1">
    <location>
        <begin position="352"/>
        <end position="367"/>
    </location>
</feature>
<sequence length="367" mass="39878">MEPDLQMFISDKRVKTAEEAAVYADDYVLVRKQFKAKDKGQNRPPPTTNNKTYDSDVSPNSKSTHVTSPSPPGISHAQTPTRTPHKPWTRTFTCTYCHKTGHTVDRCWRKAGVVRPTNFVSCDRAIVTVSEPRKDSRDNSVLPTSKDRVLSEGGKGAVDAVPMSDVTGAVVQSVATDAAAEDCYAPYRSDGLVKLEESQHPVKILRDTGSTITLWVRPKHVELRSKDFVLLRGVGGSLTVPLVECRVSCNLFNGTAQVGVVESLPESNVDLILGNDLVRGEEVSAPVMTNDPVPAEVVEDEDQMNFPVCAVTRSMSRVEESRRVEAAEAVVTPSDPPVEGVDGDGESPDDPSLTNLFSDTSSEQLAL</sequence>